<gene>
    <name evidence="2" type="ORF">O181_054144</name>
</gene>
<dbReference type="AlphaFoldDB" id="A0A9Q3E416"/>
<evidence type="ECO:0000313" key="2">
    <source>
        <dbReference type="EMBL" id="MBW0514429.1"/>
    </source>
</evidence>
<dbReference type="EMBL" id="AVOT02024003">
    <property type="protein sequence ID" value="MBW0514429.1"/>
    <property type="molecule type" value="Genomic_DNA"/>
</dbReference>
<comment type="caution">
    <text evidence="2">The sequence shown here is derived from an EMBL/GenBank/DDBJ whole genome shotgun (WGS) entry which is preliminary data.</text>
</comment>
<evidence type="ECO:0000313" key="3">
    <source>
        <dbReference type="Proteomes" id="UP000765509"/>
    </source>
</evidence>
<keyword evidence="3" id="KW-1185">Reference proteome</keyword>
<name>A0A9Q3E416_9BASI</name>
<reference evidence="2" key="1">
    <citation type="submission" date="2021-03" db="EMBL/GenBank/DDBJ databases">
        <title>Draft genome sequence of rust myrtle Austropuccinia psidii MF-1, a brazilian biotype.</title>
        <authorList>
            <person name="Quecine M.C."/>
            <person name="Pachon D.M.R."/>
            <person name="Bonatelli M.L."/>
            <person name="Correr F.H."/>
            <person name="Franceschini L.M."/>
            <person name="Leite T.F."/>
            <person name="Margarido G.R.A."/>
            <person name="Almeida C.A."/>
            <person name="Ferrarezi J.A."/>
            <person name="Labate C.A."/>
        </authorList>
    </citation>
    <scope>NUCLEOTIDE SEQUENCE</scope>
    <source>
        <strain evidence="2">MF-1</strain>
    </source>
</reference>
<accession>A0A9Q3E416</accession>
<proteinExistence type="predicted"/>
<feature type="compositionally biased region" description="Basic and acidic residues" evidence="1">
    <location>
        <begin position="34"/>
        <end position="43"/>
    </location>
</feature>
<sequence>MDPGHVGEIWVHGVHFGPGGLPSPPRTADCGVHPADHRTPKTKERPKRAIQPRTTHFQQDPKKAKKAIESIIIRNYLSKCQGPKDYGKARGRYFQGKWGQDPLKTVSRTFSVGKEGSSIRLALGN</sequence>
<dbReference type="Proteomes" id="UP000765509">
    <property type="component" value="Unassembled WGS sequence"/>
</dbReference>
<evidence type="ECO:0000256" key="1">
    <source>
        <dbReference type="SAM" id="MobiDB-lite"/>
    </source>
</evidence>
<feature type="region of interest" description="Disordered" evidence="1">
    <location>
        <begin position="18"/>
        <end position="63"/>
    </location>
</feature>
<protein>
    <submittedName>
        <fullName evidence="2">Uncharacterized protein</fullName>
    </submittedName>
</protein>
<organism evidence="2 3">
    <name type="scientific">Austropuccinia psidii MF-1</name>
    <dbReference type="NCBI Taxonomy" id="1389203"/>
    <lineage>
        <taxon>Eukaryota</taxon>
        <taxon>Fungi</taxon>
        <taxon>Dikarya</taxon>
        <taxon>Basidiomycota</taxon>
        <taxon>Pucciniomycotina</taxon>
        <taxon>Pucciniomycetes</taxon>
        <taxon>Pucciniales</taxon>
        <taxon>Sphaerophragmiaceae</taxon>
        <taxon>Austropuccinia</taxon>
    </lineage>
</organism>